<comment type="caution">
    <text evidence="1">The sequence shown here is derived from an EMBL/GenBank/DDBJ whole genome shotgun (WGS) entry which is preliminary data.</text>
</comment>
<dbReference type="EMBL" id="CM056816">
    <property type="protein sequence ID" value="KAJ8632732.1"/>
    <property type="molecule type" value="Genomic_DNA"/>
</dbReference>
<proteinExistence type="predicted"/>
<sequence>MAANAFTGIYASTNYVQRRELWGYMSTQAATLHPRGAGYIVARLDRALCNHQWHSSATDPLLSQLPKLSSDHCPLLLSHNLHLLHVNTPFKFDAMWIQHPDFLKIVEDNWNSGITGSSQFILAQNLKNMKQVLKAWNRNVFGDINLKVQAVGKNIQLCQDLLDAGPSDSLFQDLSDAKSLHNWLQTKESHRRQKSRIRWLNEDDSNAAFFHAYTKSRGAVNRIDKILFEGNWVVDPKEIQNLAVDHLSSMAQSNRPAGAHSTTPAPADSLFDINSIKVSTDKNFNLSIIPDENKGWNWDMSREEMASDVLEWGDSEEEDDEAENEGELGVEVNENEEAGSNGTNGVGSSGTSSPSSESHDENFSGLVEGRARRVPLWMQDYETGEGLSEEEDLSAMMILTEANPITFEEAVKSKKWRDAMNAEIEAIELLQNSDGIYVCQRKYAHDVLERFGMARSNLVKNPIVPGCKLSKDEKGAKVDASVFKQVVGSLMYLTATRPDLMYGVSLISRFMSCPTEQH</sequence>
<evidence type="ECO:0000313" key="1">
    <source>
        <dbReference type="EMBL" id="KAJ8632732.1"/>
    </source>
</evidence>
<reference evidence="1 2" key="1">
    <citation type="journal article" date="2022" name="Hortic Res">
        <title>A haplotype resolved chromosomal level avocado genome allows analysis of novel avocado genes.</title>
        <authorList>
            <person name="Nath O."/>
            <person name="Fletcher S.J."/>
            <person name="Hayward A."/>
            <person name="Shaw L.M."/>
            <person name="Masouleh A.K."/>
            <person name="Furtado A."/>
            <person name="Henry R.J."/>
            <person name="Mitter N."/>
        </authorList>
    </citation>
    <scope>NUCLEOTIDE SEQUENCE [LARGE SCALE GENOMIC DNA]</scope>
    <source>
        <strain evidence="2">cv. Hass</strain>
    </source>
</reference>
<name>A0ACC2LI18_PERAE</name>
<gene>
    <name evidence="1" type="ORF">MRB53_026068</name>
</gene>
<accession>A0ACC2LI18</accession>
<evidence type="ECO:0000313" key="2">
    <source>
        <dbReference type="Proteomes" id="UP001234297"/>
    </source>
</evidence>
<dbReference type="Proteomes" id="UP001234297">
    <property type="component" value="Chromosome 8"/>
</dbReference>
<keyword evidence="2" id="KW-1185">Reference proteome</keyword>
<organism evidence="1 2">
    <name type="scientific">Persea americana</name>
    <name type="common">Avocado</name>
    <dbReference type="NCBI Taxonomy" id="3435"/>
    <lineage>
        <taxon>Eukaryota</taxon>
        <taxon>Viridiplantae</taxon>
        <taxon>Streptophyta</taxon>
        <taxon>Embryophyta</taxon>
        <taxon>Tracheophyta</taxon>
        <taxon>Spermatophyta</taxon>
        <taxon>Magnoliopsida</taxon>
        <taxon>Magnoliidae</taxon>
        <taxon>Laurales</taxon>
        <taxon>Lauraceae</taxon>
        <taxon>Persea</taxon>
    </lineage>
</organism>
<protein>
    <submittedName>
        <fullName evidence="1">Uncharacterized protein</fullName>
    </submittedName>
</protein>